<feature type="chain" id="PRO_5035293051" description="Leucine-rich repeat-containing N-terminal plant-type domain-containing protein" evidence="10">
    <location>
        <begin position="25"/>
        <end position="184"/>
    </location>
</feature>
<dbReference type="InterPro" id="IPR013210">
    <property type="entry name" value="LRR_N_plant-typ"/>
</dbReference>
<accession>A0A8J4QGW7</accession>
<keyword evidence="3" id="KW-0812">Transmembrane</keyword>
<feature type="domain" description="Leucine-rich repeat-containing N-terminal plant-type" evidence="11">
    <location>
        <begin position="39"/>
        <end position="87"/>
    </location>
</feature>
<sequence length="184" mass="20693">MRWFIWLSQLFYLLLLFYSQLASSSSSSFNSSSPLLCSQDQSSALLQFKQLFSPSEYGSYYCNISYPKMESWKEGTDCCSWDGVTCDSVRGDVIGLDLSCSRLYGTIPSNASLFDLPHLQRLNLAFNDFNYSQISSGFGRFAKNLSSSLASLTLEGCRLRGSLPDLDIFGLQNLRELNLRSLQD</sequence>
<dbReference type="PANTHER" id="PTHR48061">
    <property type="entry name" value="LEUCINE-RICH REPEAT RECEPTOR PROTEIN KINASE EMS1-LIKE-RELATED"/>
    <property type="match status" value="1"/>
</dbReference>
<keyword evidence="2" id="KW-0433">Leucine-rich repeat</keyword>
<evidence type="ECO:0000256" key="7">
    <source>
        <dbReference type="ARBA" id="ARBA00023136"/>
    </source>
</evidence>
<dbReference type="OrthoDB" id="1394818at2759"/>
<dbReference type="AlphaFoldDB" id="A0A8J4QGW7"/>
<reference evidence="12" key="1">
    <citation type="submission" date="2020-03" db="EMBL/GenBank/DDBJ databases">
        <title>Castanea mollissima Vanexum genome sequencing.</title>
        <authorList>
            <person name="Staton M."/>
        </authorList>
    </citation>
    <scope>NUCLEOTIDE SEQUENCE</scope>
    <source>
        <tissue evidence="12">Leaf</tissue>
    </source>
</reference>
<evidence type="ECO:0000256" key="4">
    <source>
        <dbReference type="ARBA" id="ARBA00022729"/>
    </source>
</evidence>
<evidence type="ECO:0000256" key="5">
    <source>
        <dbReference type="ARBA" id="ARBA00022737"/>
    </source>
</evidence>
<keyword evidence="9" id="KW-0325">Glycoprotein</keyword>
<organism evidence="12 13">
    <name type="scientific">Castanea mollissima</name>
    <name type="common">Chinese chestnut</name>
    <dbReference type="NCBI Taxonomy" id="60419"/>
    <lineage>
        <taxon>Eukaryota</taxon>
        <taxon>Viridiplantae</taxon>
        <taxon>Streptophyta</taxon>
        <taxon>Embryophyta</taxon>
        <taxon>Tracheophyta</taxon>
        <taxon>Spermatophyta</taxon>
        <taxon>Magnoliopsida</taxon>
        <taxon>eudicotyledons</taxon>
        <taxon>Gunneridae</taxon>
        <taxon>Pentapetalae</taxon>
        <taxon>rosids</taxon>
        <taxon>fabids</taxon>
        <taxon>Fagales</taxon>
        <taxon>Fagaceae</taxon>
        <taxon>Castanea</taxon>
    </lineage>
</organism>
<dbReference type="InterPro" id="IPR046956">
    <property type="entry name" value="RLP23-like"/>
</dbReference>
<feature type="signal peptide" evidence="10">
    <location>
        <begin position="1"/>
        <end position="24"/>
    </location>
</feature>
<evidence type="ECO:0000256" key="1">
    <source>
        <dbReference type="ARBA" id="ARBA00004479"/>
    </source>
</evidence>
<keyword evidence="13" id="KW-1185">Reference proteome</keyword>
<evidence type="ECO:0000259" key="11">
    <source>
        <dbReference type="Pfam" id="PF08263"/>
    </source>
</evidence>
<name>A0A8J4QGW7_9ROSI</name>
<evidence type="ECO:0000313" key="12">
    <source>
        <dbReference type="EMBL" id="KAF3947214.1"/>
    </source>
</evidence>
<dbReference type="InterPro" id="IPR032675">
    <property type="entry name" value="LRR_dom_sf"/>
</dbReference>
<keyword evidence="4 10" id="KW-0732">Signal</keyword>
<evidence type="ECO:0000256" key="9">
    <source>
        <dbReference type="ARBA" id="ARBA00023180"/>
    </source>
</evidence>
<dbReference type="SUPFAM" id="SSF52058">
    <property type="entry name" value="L domain-like"/>
    <property type="match status" value="1"/>
</dbReference>
<keyword evidence="5" id="KW-0677">Repeat</keyword>
<protein>
    <recommendedName>
        <fullName evidence="11">Leucine-rich repeat-containing N-terminal plant-type domain-containing protein</fullName>
    </recommendedName>
</protein>
<dbReference type="Gene3D" id="3.80.10.10">
    <property type="entry name" value="Ribonuclease Inhibitor"/>
    <property type="match status" value="1"/>
</dbReference>
<evidence type="ECO:0000256" key="3">
    <source>
        <dbReference type="ARBA" id="ARBA00022692"/>
    </source>
</evidence>
<evidence type="ECO:0000256" key="2">
    <source>
        <dbReference type="ARBA" id="ARBA00022614"/>
    </source>
</evidence>
<keyword evidence="8" id="KW-0675">Receptor</keyword>
<comment type="subcellular location">
    <subcellularLocation>
        <location evidence="1">Membrane</location>
        <topology evidence="1">Single-pass type I membrane protein</topology>
    </subcellularLocation>
</comment>
<dbReference type="Proteomes" id="UP000737018">
    <property type="component" value="Unassembled WGS sequence"/>
</dbReference>
<evidence type="ECO:0000313" key="13">
    <source>
        <dbReference type="Proteomes" id="UP000737018"/>
    </source>
</evidence>
<keyword evidence="6" id="KW-1133">Transmembrane helix</keyword>
<evidence type="ECO:0000256" key="10">
    <source>
        <dbReference type="SAM" id="SignalP"/>
    </source>
</evidence>
<keyword evidence="7" id="KW-0472">Membrane</keyword>
<dbReference type="GO" id="GO:0016020">
    <property type="term" value="C:membrane"/>
    <property type="evidence" value="ECO:0007669"/>
    <property type="project" value="UniProtKB-SubCell"/>
</dbReference>
<gene>
    <name evidence="12" type="ORF">CMV_026621</name>
</gene>
<comment type="caution">
    <text evidence="12">The sequence shown here is derived from an EMBL/GenBank/DDBJ whole genome shotgun (WGS) entry which is preliminary data.</text>
</comment>
<dbReference type="Pfam" id="PF08263">
    <property type="entry name" value="LRRNT_2"/>
    <property type="match status" value="1"/>
</dbReference>
<proteinExistence type="predicted"/>
<dbReference type="FunFam" id="3.80.10.10:FF:001166">
    <property type="entry name" value="Cf2-like protein"/>
    <property type="match status" value="1"/>
</dbReference>
<dbReference type="PANTHER" id="PTHR48061:SF46">
    <property type="entry name" value="LEUCINE-RICH REPEAT-CONTAINING N-TERMINAL PLANT-TYPE DOMAIN-CONTAINING PROTEIN"/>
    <property type="match status" value="1"/>
</dbReference>
<dbReference type="EMBL" id="JRKL02008038">
    <property type="protein sequence ID" value="KAF3947214.1"/>
    <property type="molecule type" value="Genomic_DNA"/>
</dbReference>
<evidence type="ECO:0000256" key="6">
    <source>
        <dbReference type="ARBA" id="ARBA00022989"/>
    </source>
</evidence>
<evidence type="ECO:0000256" key="8">
    <source>
        <dbReference type="ARBA" id="ARBA00023170"/>
    </source>
</evidence>